<evidence type="ECO:0000259" key="2">
    <source>
        <dbReference type="Pfam" id="PF13276"/>
    </source>
</evidence>
<dbReference type="AlphaFoldDB" id="A0A7C9VVW4"/>
<dbReference type="Pfam" id="PF13276">
    <property type="entry name" value="HTH_21"/>
    <property type="match status" value="1"/>
</dbReference>
<keyword evidence="4" id="KW-1185">Reference proteome</keyword>
<reference evidence="3 4" key="1">
    <citation type="submission" date="2020-03" db="EMBL/GenBank/DDBJ databases">
        <title>Isolation and identification of active actinomycetes.</title>
        <authorList>
            <person name="Sun X."/>
        </authorList>
    </citation>
    <scope>NUCLEOTIDE SEQUENCE [LARGE SCALE GENOMIC DNA]</scope>
    <source>
        <strain evidence="3 4">NEAU-D13</strain>
    </source>
</reference>
<feature type="compositionally biased region" description="Basic residues" evidence="1">
    <location>
        <begin position="82"/>
        <end position="97"/>
    </location>
</feature>
<feature type="compositionally biased region" description="Polar residues" evidence="1">
    <location>
        <begin position="1"/>
        <end position="21"/>
    </location>
</feature>
<feature type="region of interest" description="Disordered" evidence="1">
    <location>
        <begin position="1"/>
        <end position="28"/>
    </location>
</feature>
<name>A0A7C9VVW4_9PSEU</name>
<dbReference type="EMBL" id="JAAMPJ010000007">
    <property type="protein sequence ID" value="NGY62196.1"/>
    <property type="molecule type" value="Genomic_DNA"/>
</dbReference>
<feature type="region of interest" description="Disordered" evidence="1">
    <location>
        <begin position="79"/>
        <end position="151"/>
    </location>
</feature>
<evidence type="ECO:0000313" key="4">
    <source>
        <dbReference type="Proteomes" id="UP000481360"/>
    </source>
</evidence>
<dbReference type="Proteomes" id="UP000481360">
    <property type="component" value="Unassembled WGS sequence"/>
</dbReference>
<sequence length="195" mass="22227">MDTVSSVIKARNSATSRSTCPFTGEHPARDQELTGKIKRVHKDNYDVYGARKVWRQLNREGVDVVRCTVERLIRESGLRQRAAGRGHHLRAHRRRLGLHGSGARRAADGDLVPPENRRRPGRAGAPQRPRSAVPGGALHPAPRRGRRSRIRWQQRRFLRQRHGRGVQLVVQGRTRPQPRAMARHRRPRGVCCTSR</sequence>
<accession>A0A7C9VVW4</accession>
<protein>
    <submittedName>
        <fullName evidence="3">IS3 family transposase</fullName>
    </submittedName>
</protein>
<dbReference type="InterPro" id="IPR025948">
    <property type="entry name" value="HTH-like_dom"/>
</dbReference>
<feature type="region of interest" description="Disordered" evidence="1">
    <location>
        <begin position="174"/>
        <end position="195"/>
    </location>
</feature>
<feature type="compositionally biased region" description="Basic residues" evidence="1">
    <location>
        <begin position="141"/>
        <end position="151"/>
    </location>
</feature>
<evidence type="ECO:0000256" key="1">
    <source>
        <dbReference type="SAM" id="MobiDB-lite"/>
    </source>
</evidence>
<gene>
    <name evidence="3" type="ORF">G7043_25020</name>
</gene>
<evidence type="ECO:0000313" key="3">
    <source>
        <dbReference type="EMBL" id="NGY62196.1"/>
    </source>
</evidence>
<organism evidence="3 4">
    <name type="scientific">Lentzea alba</name>
    <dbReference type="NCBI Taxonomy" id="2714351"/>
    <lineage>
        <taxon>Bacteria</taxon>
        <taxon>Bacillati</taxon>
        <taxon>Actinomycetota</taxon>
        <taxon>Actinomycetes</taxon>
        <taxon>Pseudonocardiales</taxon>
        <taxon>Pseudonocardiaceae</taxon>
        <taxon>Lentzea</taxon>
    </lineage>
</organism>
<feature type="domain" description="HTH-like" evidence="2">
    <location>
        <begin position="29"/>
        <end position="83"/>
    </location>
</feature>
<comment type="caution">
    <text evidence="3">The sequence shown here is derived from an EMBL/GenBank/DDBJ whole genome shotgun (WGS) entry which is preliminary data.</text>
</comment>
<proteinExistence type="predicted"/>